<dbReference type="GO" id="GO:0009117">
    <property type="term" value="P:nucleotide metabolic process"/>
    <property type="evidence" value="ECO:0007669"/>
    <property type="project" value="InterPro"/>
</dbReference>
<dbReference type="eggNOG" id="COG4360">
    <property type="taxonomic scope" value="Bacteria"/>
</dbReference>
<gene>
    <name evidence="4" type="ordered locus">Sta7437_0042</name>
</gene>
<dbReference type="GO" id="GO:0005524">
    <property type="term" value="F:ATP binding"/>
    <property type="evidence" value="ECO:0007669"/>
    <property type="project" value="InterPro"/>
</dbReference>
<dbReference type="KEGG" id="scs:Sta7437_0042"/>
<feature type="active site" description="Nucleophile" evidence="1">
    <location>
        <position position="159"/>
    </location>
</feature>
<dbReference type="AlphaFoldDB" id="K9XPS4"/>
<evidence type="ECO:0000259" key="2">
    <source>
        <dbReference type="Pfam" id="PF09830"/>
    </source>
</evidence>
<dbReference type="InterPro" id="IPR045759">
    <property type="entry name" value="Ap4A_phos1/2_N"/>
</dbReference>
<dbReference type="HOGENOM" id="CLU_049915_3_0_3"/>
<feature type="domain" description="ATP adenylyltransferase C-terminal" evidence="2">
    <location>
        <begin position="193"/>
        <end position="304"/>
    </location>
</feature>
<evidence type="ECO:0000313" key="5">
    <source>
        <dbReference type="Proteomes" id="UP000010473"/>
    </source>
</evidence>
<dbReference type="Gene3D" id="3.30.428.70">
    <property type="match status" value="1"/>
</dbReference>
<dbReference type="PATRIC" id="fig|111780.3.peg.40"/>
<dbReference type="InterPro" id="IPR043171">
    <property type="entry name" value="Ap4A_phos1/2-like"/>
</dbReference>
<dbReference type="InterPro" id="IPR019200">
    <property type="entry name" value="ATP_adenylylTrfase_C"/>
</dbReference>
<evidence type="ECO:0000313" key="4">
    <source>
        <dbReference type="EMBL" id="AFZ33667.1"/>
    </source>
</evidence>
<dbReference type="InterPro" id="IPR009163">
    <property type="entry name" value="Ap4A_phos1/2"/>
</dbReference>
<dbReference type="Pfam" id="PF19327">
    <property type="entry name" value="Ap4A_phos_N"/>
    <property type="match status" value="1"/>
</dbReference>
<keyword evidence="4" id="KW-0548">Nucleotidyltransferase</keyword>
<dbReference type="PIRSF" id="PIRSF000846">
    <property type="entry name" value="ATP_adenylyltr"/>
    <property type="match status" value="1"/>
</dbReference>
<proteinExistence type="predicted"/>
<dbReference type="RefSeq" id="WP_015191340.1">
    <property type="nucleotide sequence ID" value="NC_019748.1"/>
</dbReference>
<protein>
    <submittedName>
        <fullName evidence="4">ATP adenylyltransferase</fullName>
    </submittedName>
</protein>
<keyword evidence="4" id="KW-0808">Transferase</keyword>
<sequence>MTEKKIILSEQPLLEPGTLWNNIVQQTEYARNCGALQSIETDYQFIQQNGIDFLVRTLANLARKEQAKQKQKTKKNFNPFLPYEQDLFVCDLSATHLCLLNKFNVVAHHLLIVTRAFEAQENLLNLQDFSALWTCLTEIDGLAFYNGGQVAGASQPHKHLQLVPLPFIPDRSHLPIESALANVVFEQAVGKIPHFPFHHAIAFLDMAPDCAITEAAEILLDSYYKLLKTVGLKIEPQQIVQPSAYNLLATRQWMLLIPRSQEAFQSIAVNSLGFAGSLFVRDPQQMQLLKELSPITVLTKVAYPL</sequence>
<reference evidence="5" key="1">
    <citation type="journal article" date="2013" name="Proc. Natl. Acad. Sci. U.S.A.">
        <title>Improving the coverage of the cyanobacterial phylum using diversity-driven genome sequencing.</title>
        <authorList>
            <person name="Shih P.M."/>
            <person name="Wu D."/>
            <person name="Latifi A."/>
            <person name="Axen S.D."/>
            <person name="Fewer D.P."/>
            <person name="Talla E."/>
            <person name="Calteau A."/>
            <person name="Cai F."/>
            <person name="Tandeau de Marsac N."/>
            <person name="Rippka R."/>
            <person name="Herdman M."/>
            <person name="Sivonen K."/>
            <person name="Coursin T."/>
            <person name="Laurent T."/>
            <person name="Goodwin L."/>
            <person name="Nolan M."/>
            <person name="Davenport K.W."/>
            <person name="Han C.S."/>
            <person name="Rubin E.M."/>
            <person name="Eisen J.A."/>
            <person name="Woyke T."/>
            <person name="Gugger M."/>
            <person name="Kerfeld C.A."/>
        </authorList>
    </citation>
    <scope>NUCLEOTIDE SEQUENCE [LARGE SCALE GENOMIC DNA]</scope>
    <source>
        <strain evidence="5">ATCC 29371 / PCC 7437</strain>
    </source>
</reference>
<dbReference type="Pfam" id="PF09830">
    <property type="entry name" value="ATP_transf"/>
    <property type="match status" value="1"/>
</dbReference>
<keyword evidence="5" id="KW-1185">Reference proteome</keyword>
<dbReference type="InterPro" id="IPR036265">
    <property type="entry name" value="HIT-like_sf"/>
</dbReference>
<dbReference type="GO" id="GO:0003877">
    <property type="term" value="F:ATP:ADP adenylyltransferase activity"/>
    <property type="evidence" value="ECO:0007669"/>
    <property type="project" value="InterPro"/>
</dbReference>
<dbReference type="EMBL" id="CP003653">
    <property type="protein sequence ID" value="AFZ33667.1"/>
    <property type="molecule type" value="Genomic_DNA"/>
</dbReference>
<dbReference type="Proteomes" id="UP000010473">
    <property type="component" value="Chromosome"/>
</dbReference>
<dbReference type="OrthoDB" id="421767at2"/>
<dbReference type="PANTHER" id="PTHR38420">
    <property type="entry name" value="AP-4-A PHOSPHORYLASE II"/>
    <property type="match status" value="1"/>
</dbReference>
<evidence type="ECO:0000256" key="1">
    <source>
        <dbReference type="PIRSR" id="PIRSR000846-1"/>
    </source>
</evidence>
<evidence type="ECO:0000259" key="3">
    <source>
        <dbReference type="Pfam" id="PF19327"/>
    </source>
</evidence>
<feature type="domain" description="Ap4A phosphorylase 1/2 N-terminal" evidence="3">
    <location>
        <begin position="11"/>
        <end position="181"/>
    </location>
</feature>
<dbReference type="PANTHER" id="PTHR38420:SF1">
    <property type="entry name" value="PUTATIVE (AFU_ORTHOLOGUE AFUA_5G14690)-RELATED"/>
    <property type="match status" value="1"/>
</dbReference>
<name>K9XPS4_STAC7</name>
<accession>K9XPS4</accession>
<organism evidence="4 5">
    <name type="scientific">Stanieria cyanosphaera (strain ATCC 29371 / PCC 7437)</name>
    <dbReference type="NCBI Taxonomy" id="111780"/>
    <lineage>
        <taxon>Bacteria</taxon>
        <taxon>Bacillati</taxon>
        <taxon>Cyanobacteriota</taxon>
        <taxon>Cyanophyceae</taxon>
        <taxon>Pleurocapsales</taxon>
        <taxon>Dermocarpellaceae</taxon>
        <taxon>Stanieria</taxon>
    </lineage>
</organism>
<dbReference type="SUPFAM" id="SSF54197">
    <property type="entry name" value="HIT-like"/>
    <property type="match status" value="1"/>
</dbReference>
<dbReference type="STRING" id="111780.Sta7437_0042"/>